<name>A0ABZ1S9S5_9ACTN</name>
<dbReference type="EMBL" id="CP108084">
    <property type="protein sequence ID" value="WUP50743.1"/>
    <property type="molecule type" value="Genomic_DNA"/>
</dbReference>
<reference evidence="1" key="1">
    <citation type="submission" date="2022-10" db="EMBL/GenBank/DDBJ databases">
        <title>The complete genomes of actinobacterial strains from the NBC collection.</title>
        <authorList>
            <person name="Joergensen T.S."/>
            <person name="Alvarez Arevalo M."/>
            <person name="Sterndorff E.B."/>
            <person name="Faurdal D."/>
            <person name="Vuksanovic O."/>
            <person name="Mourched A.-S."/>
            <person name="Charusanti P."/>
            <person name="Shaw S."/>
            <person name="Blin K."/>
            <person name="Weber T."/>
        </authorList>
    </citation>
    <scope>NUCLEOTIDE SEQUENCE</scope>
    <source>
        <strain evidence="1">NBC_00256</strain>
    </source>
</reference>
<proteinExistence type="predicted"/>
<accession>A0ABZ1S9S5</accession>
<evidence type="ECO:0000313" key="2">
    <source>
        <dbReference type="Proteomes" id="UP001432190"/>
    </source>
</evidence>
<keyword evidence="2" id="KW-1185">Reference proteome</keyword>
<sequence length="93" mass="9532">MPLAAAVAVTTGRDDLARELAALPSLADHPGPASCTEMGGPLVPYLLGLDYAEGRVWVAASAEPNRCSGASNGRFETRRYAGGLMKAVADSNG</sequence>
<protein>
    <submittedName>
        <fullName evidence="1">Uncharacterized protein</fullName>
    </submittedName>
</protein>
<gene>
    <name evidence="1" type="ORF">OG994_04300</name>
</gene>
<dbReference type="RefSeq" id="WP_158610060.1">
    <property type="nucleotide sequence ID" value="NZ_CP108084.1"/>
</dbReference>
<evidence type="ECO:0000313" key="1">
    <source>
        <dbReference type="EMBL" id="WUP50743.1"/>
    </source>
</evidence>
<organism evidence="1 2">
    <name type="scientific">Micromonospora globbae</name>
    <dbReference type="NCBI Taxonomy" id="1894969"/>
    <lineage>
        <taxon>Bacteria</taxon>
        <taxon>Bacillati</taxon>
        <taxon>Actinomycetota</taxon>
        <taxon>Actinomycetes</taxon>
        <taxon>Micromonosporales</taxon>
        <taxon>Micromonosporaceae</taxon>
        <taxon>Micromonospora</taxon>
    </lineage>
</organism>
<dbReference type="Proteomes" id="UP001432190">
    <property type="component" value="Chromosome"/>
</dbReference>